<name>A0A0M3JZZ4_ANISI</name>
<gene>
    <name evidence="1" type="ORF">ASIM_LOCUS13539</name>
</gene>
<dbReference type="AlphaFoldDB" id="A0A0M3JZZ4"/>
<dbReference type="WBParaSite" id="ASIM_0001411101-mRNA-1">
    <property type="protein sequence ID" value="ASIM_0001411101-mRNA-1"/>
    <property type="gene ID" value="ASIM_0001411101"/>
</dbReference>
<evidence type="ECO:0000313" key="1">
    <source>
        <dbReference type="EMBL" id="VDK49954.1"/>
    </source>
</evidence>
<organism evidence="3">
    <name type="scientific">Anisakis simplex</name>
    <name type="common">Herring worm</name>
    <dbReference type="NCBI Taxonomy" id="6269"/>
    <lineage>
        <taxon>Eukaryota</taxon>
        <taxon>Metazoa</taxon>
        <taxon>Ecdysozoa</taxon>
        <taxon>Nematoda</taxon>
        <taxon>Chromadorea</taxon>
        <taxon>Rhabditida</taxon>
        <taxon>Spirurina</taxon>
        <taxon>Ascaridomorpha</taxon>
        <taxon>Ascaridoidea</taxon>
        <taxon>Anisakidae</taxon>
        <taxon>Anisakis</taxon>
        <taxon>Anisakis simplex complex</taxon>
    </lineage>
</organism>
<dbReference type="Proteomes" id="UP000267096">
    <property type="component" value="Unassembled WGS sequence"/>
</dbReference>
<keyword evidence="2" id="KW-1185">Reference proteome</keyword>
<accession>A0A0M3JZZ4</accession>
<proteinExistence type="predicted"/>
<protein>
    <submittedName>
        <fullName evidence="3">Secreted protein</fullName>
    </submittedName>
</protein>
<evidence type="ECO:0000313" key="3">
    <source>
        <dbReference type="WBParaSite" id="ASIM_0001411101-mRNA-1"/>
    </source>
</evidence>
<sequence>MRTYPLIVGNSTNVSDTLGIVIGLQQIRRVLKVGPFRFWSLNPKFAFWWPSIPRQDALVVFCERYPSQMMNPCIVFFHDSLTNASNNNDASVRREVSVEVQSDTTTVHYGCAAPPHQLG</sequence>
<dbReference type="EMBL" id="UYRR01031422">
    <property type="protein sequence ID" value="VDK49954.1"/>
    <property type="molecule type" value="Genomic_DNA"/>
</dbReference>
<evidence type="ECO:0000313" key="2">
    <source>
        <dbReference type="Proteomes" id="UP000267096"/>
    </source>
</evidence>
<reference evidence="3" key="1">
    <citation type="submission" date="2017-02" db="UniProtKB">
        <authorList>
            <consortium name="WormBaseParasite"/>
        </authorList>
    </citation>
    <scope>IDENTIFICATION</scope>
</reference>
<reference evidence="1 2" key="2">
    <citation type="submission" date="2018-11" db="EMBL/GenBank/DDBJ databases">
        <authorList>
            <consortium name="Pathogen Informatics"/>
        </authorList>
    </citation>
    <scope>NUCLEOTIDE SEQUENCE [LARGE SCALE GENOMIC DNA]</scope>
</reference>